<sequence length="184" mass="20856">MTKRSVDLIGALLGYFIMFPFIIIAILICAVDTKSAGLFLQQRIGQFGKPFVIFKLRTIHASKNTISAWGCFVRKYKIDELPQLINVIKGDMSLVGPRPDIAGYYDVLTGEERKILELKPGLTSEAALKYVNEDAILAQQSNPLEYNDTVIFPDKVRLNLTYYYQHSFWGDVKILGKTITLLFQ</sequence>
<dbReference type="STRING" id="593133.SAMN04488006_1912"/>
<organism evidence="4 5">
    <name type="scientific">Lutibacter maritimus</name>
    <dbReference type="NCBI Taxonomy" id="593133"/>
    <lineage>
        <taxon>Bacteria</taxon>
        <taxon>Pseudomonadati</taxon>
        <taxon>Bacteroidota</taxon>
        <taxon>Flavobacteriia</taxon>
        <taxon>Flavobacteriales</taxon>
        <taxon>Flavobacteriaceae</taxon>
        <taxon>Lutibacter</taxon>
    </lineage>
</organism>
<keyword evidence="2" id="KW-0812">Transmembrane</keyword>
<dbReference type="PANTHER" id="PTHR30576">
    <property type="entry name" value="COLANIC BIOSYNTHESIS UDP-GLUCOSE LIPID CARRIER TRANSFERASE"/>
    <property type="match status" value="1"/>
</dbReference>
<name>A0A1I6QMJ3_9FLAO</name>
<evidence type="ECO:0000256" key="1">
    <source>
        <dbReference type="ARBA" id="ARBA00006464"/>
    </source>
</evidence>
<dbReference type="InterPro" id="IPR003362">
    <property type="entry name" value="Bact_transf"/>
</dbReference>
<protein>
    <submittedName>
        <fullName evidence="4">Sugar transferase involved in LPS biosynthesis (Colanic, teichoic acid)</fullName>
    </submittedName>
</protein>
<dbReference type="RefSeq" id="WP_090225320.1">
    <property type="nucleotide sequence ID" value="NZ_FOZP01000004.1"/>
</dbReference>
<feature type="transmembrane region" description="Helical" evidence="2">
    <location>
        <begin position="12"/>
        <end position="31"/>
    </location>
</feature>
<dbReference type="GO" id="GO:0016780">
    <property type="term" value="F:phosphotransferase activity, for other substituted phosphate groups"/>
    <property type="evidence" value="ECO:0007669"/>
    <property type="project" value="TreeGrafter"/>
</dbReference>
<feature type="domain" description="Bacterial sugar transferase" evidence="3">
    <location>
        <begin position="3"/>
        <end position="183"/>
    </location>
</feature>
<reference evidence="5" key="1">
    <citation type="submission" date="2016-10" db="EMBL/GenBank/DDBJ databases">
        <authorList>
            <person name="Varghese N."/>
            <person name="Submissions S."/>
        </authorList>
    </citation>
    <scope>NUCLEOTIDE SEQUENCE [LARGE SCALE GENOMIC DNA]</scope>
    <source>
        <strain evidence="5">DSM 24450</strain>
    </source>
</reference>
<keyword evidence="2" id="KW-0472">Membrane</keyword>
<dbReference type="Pfam" id="PF02397">
    <property type="entry name" value="Bac_transf"/>
    <property type="match status" value="1"/>
</dbReference>
<dbReference type="EMBL" id="FOZP01000004">
    <property type="protein sequence ID" value="SFS53552.1"/>
    <property type="molecule type" value="Genomic_DNA"/>
</dbReference>
<dbReference type="OrthoDB" id="9808602at2"/>
<comment type="similarity">
    <text evidence="1">Belongs to the bacterial sugar transferase family.</text>
</comment>
<gene>
    <name evidence="4" type="ORF">SAMN04488006_1912</name>
</gene>
<evidence type="ECO:0000256" key="2">
    <source>
        <dbReference type="SAM" id="Phobius"/>
    </source>
</evidence>
<evidence type="ECO:0000313" key="4">
    <source>
        <dbReference type="EMBL" id="SFS53552.1"/>
    </source>
</evidence>
<proteinExistence type="inferred from homology"/>
<dbReference type="Proteomes" id="UP000199312">
    <property type="component" value="Unassembled WGS sequence"/>
</dbReference>
<keyword evidence="2" id="KW-1133">Transmembrane helix</keyword>
<keyword evidence="5" id="KW-1185">Reference proteome</keyword>
<evidence type="ECO:0000259" key="3">
    <source>
        <dbReference type="Pfam" id="PF02397"/>
    </source>
</evidence>
<dbReference type="AlphaFoldDB" id="A0A1I6QMJ3"/>
<dbReference type="PANTHER" id="PTHR30576:SF20">
    <property type="entry name" value="QUINOVOSAMINEPHOSPHOTRANSFERAE-RELATED"/>
    <property type="match status" value="1"/>
</dbReference>
<accession>A0A1I6QMJ3</accession>
<keyword evidence="4" id="KW-0808">Transferase</keyword>
<evidence type="ECO:0000313" key="5">
    <source>
        <dbReference type="Proteomes" id="UP000199312"/>
    </source>
</evidence>